<evidence type="ECO:0000313" key="8">
    <source>
        <dbReference type="Proteomes" id="UP000595278"/>
    </source>
</evidence>
<gene>
    <name evidence="7" type="ORF">JHT90_10930</name>
</gene>
<keyword evidence="8" id="KW-1185">Reference proteome</keyword>
<dbReference type="PANTHER" id="PTHR43461:SF1">
    <property type="entry name" value="TRANSMEMBRANE PROTEIN 256"/>
    <property type="match status" value="1"/>
</dbReference>
<protein>
    <submittedName>
        <fullName evidence="7">DUF423 domain-containing protein</fullName>
    </submittedName>
</protein>
<accession>A0A974RW99</accession>
<proteinExistence type="inferred from homology"/>
<keyword evidence="5 6" id="KW-0472">Membrane</keyword>
<dbReference type="AlphaFoldDB" id="A0A974RW99"/>
<dbReference type="RefSeq" id="WP_201090886.1">
    <property type="nucleotide sequence ID" value="NZ_CP067393.1"/>
</dbReference>
<keyword evidence="3 6" id="KW-0812">Transmembrane</keyword>
<dbReference type="Pfam" id="PF04241">
    <property type="entry name" value="DUF423"/>
    <property type="match status" value="1"/>
</dbReference>
<comment type="similarity">
    <text evidence="2">Belongs to the UPF0382 family.</text>
</comment>
<evidence type="ECO:0000313" key="7">
    <source>
        <dbReference type="EMBL" id="QQP84907.1"/>
    </source>
</evidence>
<evidence type="ECO:0000256" key="4">
    <source>
        <dbReference type="ARBA" id="ARBA00022989"/>
    </source>
</evidence>
<dbReference type="KEGG" id="eaz:JHT90_10930"/>
<dbReference type="PANTHER" id="PTHR43461">
    <property type="entry name" value="TRANSMEMBRANE PROTEIN 256"/>
    <property type="match status" value="1"/>
</dbReference>
<evidence type="ECO:0000256" key="1">
    <source>
        <dbReference type="ARBA" id="ARBA00004141"/>
    </source>
</evidence>
<dbReference type="GO" id="GO:0005886">
    <property type="term" value="C:plasma membrane"/>
    <property type="evidence" value="ECO:0007669"/>
    <property type="project" value="TreeGrafter"/>
</dbReference>
<comment type="subcellular location">
    <subcellularLocation>
        <location evidence="1">Membrane</location>
        <topology evidence="1">Multi-pass membrane protein</topology>
    </subcellularLocation>
</comment>
<sequence>MFRVFLTLAGFFGFTGVILGSYASHGLKSVLSEAQILTFKLGVQYQLYHAIALLGIAALCYLFSSRLIQASGWLFTIGILFFSGTLYSITYFGLPNVGTAPIGGVAFIIGWFLLCIAAWKIPAKQTI</sequence>
<feature type="transmembrane region" description="Helical" evidence="6">
    <location>
        <begin position="47"/>
        <end position="64"/>
    </location>
</feature>
<feature type="transmembrane region" description="Helical" evidence="6">
    <location>
        <begin position="100"/>
        <end position="119"/>
    </location>
</feature>
<evidence type="ECO:0000256" key="5">
    <source>
        <dbReference type="ARBA" id="ARBA00023136"/>
    </source>
</evidence>
<dbReference type="InterPro" id="IPR006696">
    <property type="entry name" value="DUF423"/>
</dbReference>
<keyword evidence="4 6" id="KW-1133">Transmembrane helix</keyword>
<organism evidence="7 8">
    <name type="scientific">Entomomonas asaccharolytica</name>
    <dbReference type="NCBI Taxonomy" id="2785331"/>
    <lineage>
        <taxon>Bacteria</taxon>
        <taxon>Pseudomonadati</taxon>
        <taxon>Pseudomonadota</taxon>
        <taxon>Gammaproteobacteria</taxon>
        <taxon>Pseudomonadales</taxon>
        <taxon>Pseudomonadaceae</taxon>
        <taxon>Entomomonas</taxon>
    </lineage>
</organism>
<dbReference type="Proteomes" id="UP000595278">
    <property type="component" value="Chromosome"/>
</dbReference>
<name>A0A974RW99_9GAMM</name>
<evidence type="ECO:0000256" key="3">
    <source>
        <dbReference type="ARBA" id="ARBA00022692"/>
    </source>
</evidence>
<feature type="transmembrane region" description="Helical" evidence="6">
    <location>
        <begin position="73"/>
        <end position="94"/>
    </location>
</feature>
<reference evidence="7 8" key="1">
    <citation type="submission" date="2021-01" db="EMBL/GenBank/DDBJ databases">
        <title>Entomomonas sp. F2A isolated from a house cricket (Acheta domesticus).</title>
        <authorList>
            <person name="Spergser J."/>
            <person name="Busse H.-J."/>
        </authorList>
    </citation>
    <scope>NUCLEOTIDE SEQUENCE [LARGE SCALE GENOMIC DNA]</scope>
    <source>
        <strain evidence="7 8">F2A</strain>
    </source>
</reference>
<evidence type="ECO:0000256" key="6">
    <source>
        <dbReference type="SAM" id="Phobius"/>
    </source>
</evidence>
<evidence type="ECO:0000256" key="2">
    <source>
        <dbReference type="ARBA" id="ARBA00009694"/>
    </source>
</evidence>
<dbReference type="EMBL" id="CP067393">
    <property type="protein sequence ID" value="QQP84907.1"/>
    <property type="molecule type" value="Genomic_DNA"/>
</dbReference>